<reference evidence="2 3" key="1">
    <citation type="journal article" date="2016" name="Nat. Commun.">
        <title>Thousands of microbial genomes shed light on interconnected biogeochemical processes in an aquifer system.</title>
        <authorList>
            <person name="Anantharaman K."/>
            <person name="Brown C.T."/>
            <person name="Hug L.A."/>
            <person name="Sharon I."/>
            <person name="Castelle C.J."/>
            <person name="Probst A.J."/>
            <person name="Thomas B.C."/>
            <person name="Singh A."/>
            <person name="Wilkins M.J."/>
            <person name="Karaoz U."/>
            <person name="Brodie E.L."/>
            <person name="Williams K.H."/>
            <person name="Hubbard S.S."/>
            <person name="Banfield J.F."/>
        </authorList>
    </citation>
    <scope>NUCLEOTIDE SEQUENCE [LARGE SCALE GENOMIC DNA]</scope>
</reference>
<evidence type="ECO:0000313" key="3">
    <source>
        <dbReference type="Proteomes" id="UP000178869"/>
    </source>
</evidence>
<keyword evidence="1" id="KW-1133">Transmembrane helix</keyword>
<keyword evidence="1" id="KW-0812">Transmembrane</keyword>
<organism evidence="2 3">
    <name type="scientific">Candidatus Terrybacteria bacterium RIFCSPHIGHO2_01_FULL_43_35</name>
    <dbReference type="NCBI Taxonomy" id="1802361"/>
    <lineage>
        <taxon>Bacteria</taxon>
        <taxon>Candidatus Terryibacteriota</taxon>
    </lineage>
</organism>
<comment type="caution">
    <text evidence="2">The sequence shown here is derived from an EMBL/GenBank/DDBJ whole genome shotgun (WGS) entry which is preliminary data.</text>
</comment>
<dbReference type="Proteomes" id="UP000178869">
    <property type="component" value="Unassembled WGS sequence"/>
</dbReference>
<evidence type="ECO:0000313" key="2">
    <source>
        <dbReference type="EMBL" id="OHA47358.1"/>
    </source>
</evidence>
<feature type="transmembrane region" description="Helical" evidence="1">
    <location>
        <begin position="25"/>
        <end position="47"/>
    </location>
</feature>
<sequence>MAITITSKGYGDVKKSVNYGSSTNFIFIASVVIFSSVMLVWLGLFAVNFSVQNQSNDLSDQRAKLEKEKNAVKPKETKLLDVQKRISQINKIIQTHPNGKYLFDTLAKGTRGDVKFRNARVDFINGTLTMDGEAATYPALSLQLLAFEPSFQNWIRSMQIKNIKRVVDASGSAGAVSFNLFITFDQKILLNKD</sequence>
<keyword evidence="1" id="KW-0472">Membrane</keyword>
<protein>
    <submittedName>
        <fullName evidence="2">Uncharacterized protein</fullName>
    </submittedName>
</protein>
<proteinExistence type="predicted"/>
<evidence type="ECO:0000256" key="1">
    <source>
        <dbReference type="SAM" id="Phobius"/>
    </source>
</evidence>
<accession>A0A1G2PG93</accession>
<gene>
    <name evidence="2" type="ORF">A2828_02915</name>
</gene>
<dbReference type="AlphaFoldDB" id="A0A1G2PG93"/>
<name>A0A1G2PG93_9BACT</name>
<dbReference type="EMBL" id="MHSR01000001">
    <property type="protein sequence ID" value="OHA47358.1"/>
    <property type="molecule type" value="Genomic_DNA"/>
</dbReference>